<dbReference type="EMBL" id="CAUYUE010000009">
    <property type="protein sequence ID" value="CAK0783659.1"/>
    <property type="molecule type" value="Genomic_DNA"/>
</dbReference>
<protein>
    <recommendedName>
        <fullName evidence="3">AB hydrolase-1 domain-containing protein</fullName>
    </recommendedName>
</protein>
<organism evidence="4 5">
    <name type="scientific">Coccomyxa viridis</name>
    <dbReference type="NCBI Taxonomy" id="1274662"/>
    <lineage>
        <taxon>Eukaryota</taxon>
        <taxon>Viridiplantae</taxon>
        <taxon>Chlorophyta</taxon>
        <taxon>core chlorophytes</taxon>
        <taxon>Trebouxiophyceae</taxon>
        <taxon>Trebouxiophyceae incertae sedis</taxon>
        <taxon>Coccomyxaceae</taxon>
        <taxon>Coccomyxa</taxon>
    </lineage>
</organism>
<evidence type="ECO:0000256" key="2">
    <source>
        <dbReference type="SAM" id="SignalP"/>
    </source>
</evidence>
<dbReference type="PANTHER" id="PTHR42977">
    <property type="entry name" value="HYDROLASE-RELATED"/>
    <property type="match status" value="1"/>
</dbReference>
<comment type="caution">
    <text evidence="4">The sequence shown here is derived from an EMBL/GenBank/DDBJ whole genome shotgun (WGS) entry which is preliminary data.</text>
</comment>
<feature type="domain" description="AB hydrolase-1" evidence="3">
    <location>
        <begin position="123"/>
        <end position="368"/>
    </location>
</feature>
<dbReference type="SUPFAM" id="SSF53474">
    <property type="entry name" value="alpha/beta-Hydrolases"/>
    <property type="match status" value="1"/>
</dbReference>
<feature type="chain" id="PRO_5043550266" description="AB hydrolase-1 domain-containing protein" evidence="2">
    <location>
        <begin position="19"/>
        <end position="385"/>
    </location>
</feature>
<keyword evidence="1" id="KW-0378">Hydrolase</keyword>
<dbReference type="PANTHER" id="PTHR42977:SF3">
    <property type="entry name" value="AB HYDROLASE-1 DOMAIN-CONTAINING PROTEIN"/>
    <property type="match status" value="1"/>
</dbReference>
<keyword evidence="2" id="KW-0732">Signal</keyword>
<proteinExistence type="predicted"/>
<reference evidence="4 5" key="1">
    <citation type="submission" date="2023-10" db="EMBL/GenBank/DDBJ databases">
        <authorList>
            <person name="Maclean D."/>
            <person name="Macfadyen A."/>
        </authorList>
    </citation>
    <scope>NUCLEOTIDE SEQUENCE [LARGE SCALE GENOMIC DNA]</scope>
</reference>
<dbReference type="InterPro" id="IPR051340">
    <property type="entry name" value="Haloalkane_dehalogenase"/>
</dbReference>
<name>A0AAV1I8H2_9CHLO</name>
<dbReference type="Proteomes" id="UP001314263">
    <property type="component" value="Unassembled WGS sequence"/>
</dbReference>
<evidence type="ECO:0000313" key="4">
    <source>
        <dbReference type="EMBL" id="CAK0783659.1"/>
    </source>
</evidence>
<evidence type="ECO:0000259" key="3">
    <source>
        <dbReference type="Pfam" id="PF00561"/>
    </source>
</evidence>
<dbReference type="Pfam" id="PF00561">
    <property type="entry name" value="Abhydrolase_1"/>
    <property type="match status" value="1"/>
</dbReference>
<keyword evidence="5" id="KW-1185">Reference proteome</keyword>
<dbReference type="InterPro" id="IPR029058">
    <property type="entry name" value="AB_hydrolase_fold"/>
</dbReference>
<dbReference type="Gene3D" id="3.40.50.1820">
    <property type="entry name" value="alpha/beta hydrolase"/>
    <property type="match status" value="1"/>
</dbReference>
<dbReference type="PRINTS" id="PR00111">
    <property type="entry name" value="ABHYDROLASE"/>
</dbReference>
<dbReference type="InterPro" id="IPR000073">
    <property type="entry name" value="AB_hydrolase_1"/>
</dbReference>
<accession>A0AAV1I8H2</accession>
<gene>
    <name evidence="4" type="ORF">CVIRNUC_006858</name>
</gene>
<evidence type="ECO:0000256" key="1">
    <source>
        <dbReference type="ARBA" id="ARBA00022801"/>
    </source>
</evidence>
<feature type="signal peptide" evidence="2">
    <location>
        <begin position="1"/>
        <end position="18"/>
    </location>
</feature>
<dbReference type="GO" id="GO:0004301">
    <property type="term" value="F:epoxide hydrolase activity"/>
    <property type="evidence" value="ECO:0007669"/>
    <property type="project" value="TreeGrafter"/>
</dbReference>
<evidence type="ECO:0000313" key="5">
    <source>
        <dbReference type="Proteomes" id="UP001314263"/>
    </source>
</evidence>
<dbReference type="AlphaFoldDB" id="A0AAV1I8H2"/>
<sequence>MAAKLACILFLSFCVARGERKLTQGTNSEVSHELLQEAKAHAQGNLSRAISSIEATFFSNESSVSDYGNSSCPNIVVIPNVCQSRPDGVQASDMATAFPFSVRNLTTDGLNLFYREAGTVNAPVVLLLHGFPSSSHQFRNLIPILATRYRVLAPDLPGFGFTVVPKQRAYMYTFANLATTVESFLDALHVESFALYLFDFGAPTGMRIALRRPNNITALIAQNGNVYTEGFGAHFWAPIMKYWRSGSQADREALIPLVFSLDATRSQYTTGSPMPWTIAPEAYDTDWYLLSNITDQLYQLDLFYDYRTNVDLYPEFQQFLREYKPPLLIAWGKNDIIFPASGAEAFKRDIPDAEIHLLDAGHFALETNLRDIGLLMMAFLKRRGI</sequence>